<dbReference type="EMBL" id="UASK01000004">
    <property type="protein sequence ID" value="SPX40950.1"/>
    <property type="molecule type" value="Genomic_DNA"/>
</dbReference>
<dbReference type="Pfam" id="PF03710">
    <property type="entry name" value="GlnE"/>
    <property type="match status" value="1"/>
</dbReference>
<proteinExistence type="predicted"/>
<dbReference type="PANTHER" id="PTHR30621:SF0">
    <property type="entry name" value="BIFUNCTIONAL GLUTAMINE SYNTHETASE ADENYLYLTRANSFERASE_ADENYLYL-REMOVING ENZYME"/>
    <property type="match status" value="1"/>
</dbReference>
<evidence type="ECO:0000313" key="3">
    <source>
        <dbReference type="Proteomes" id="UP000249936"/>
    </source>
</evidence>
<keyword evidence="2" id="KW-0808">Transferase</keyword>
<evidence type="ECO:0000259" key="1">
    <source>
        <dbReference type="Pfam" id="PF03710"/>
    </source>
</evidence>
<dbReference type="InterPro" id="IPR043519">
    <property type="entry name" value="NT_sf"/>
</dbReference>
<protein>
    <submittedName>
        <fullName evidence="2">Glutamate-ammonia-ligase adenylyltransferase (ATase)</fullName>
        <ecNumber evidence="2">2.7.7.42</ecNumber>
    </submittedName>
</protein>
<accession>A0A2X1PL71</accession>
<dbReference type="Gene3D" id="3.30.460.10">
    <property type="entry name" value="Beta Polymerase, domain 2"/>
    <property type="match status" value="1"/>
</dbReference>
<keyword evidence="2" id="KW-0548">Nucleotidyltransferase</keyword>
<dbReference type="InterPro" id="IPR005190">
    <property type="entry name" value="GlnE_rpt_dom"/>
</dbReference>
<dbReference type="GO" id="GO:0005829">
    <property type="term" value="C:cytosol"/>
    <property type="evidence" value="ECO:0007669"/>
    <property type="project" value="TreeGrafter"/>
</dbReference>
<dbReference type="InterPro" id="IPR023057">
    <property type="entry name" value="GlnE"/>
</dbReference>
<organism evidence="2 3">
    <name type="scientific">Haemophilus influenzae</name>
    <dbReference type="NCBI Taxonomy" id="727"/>
    <lineage>
        <taxon>Bacteria</taxon>
        <taxon>Pseudomonadati</taxon>
        <taxon>Pseudomonadota</taxon>
        <taxon>Gammaproteobacteria</taxon>
        <taxon>Pasteurellales</taxon>
        <taxon>Pasteurellaceae</taxon>
        <taxon>Haemophilus</taxon>
    </lineage>
</organism>
<dbReference type="EC" id="2.7.7.42" evidence="2"/>
<dbReference type="SUPFAM" id="SSF81301">
    <property type="entry name" value="Nucleotidyltransferase"/>
    <property type="match status" value="1"/>
</dbReference>
<name>A0A2X1PL71_HAEIF</name>
<keyword evidence="2" id="KW-0436">Ligase</keyword>
<gene>
    <name evidence="2" type="primary">glnE_3</name>
    <name evidence="2" type="ORF">NCTC11872_00529</name>
</gene>
<dbReference type="GO" id="GO:0008882">
    <property type="term" value="F:[glutamate-ammonia-ligase] adenylyltransferase activity"/>
    <property type="evidence" value="ECO:0007669"/>
    <property type="project" value="UniProtKB-EC"/>
</dbReference>
<feature type="domain" description="Glutamate-ammonia ligase adenylyltransferase repeated" evidence="1">
    <location>
        <begin position="32"/>
        <end position="105"/>
    </location>
</feature>
<evidence type="ECO:0000313" key="2">
    <source>
        <dbReference type="EMBL" id="SPX40950.1"/>
    </source>
</evidence>
<sequence>MNCLIRKHYVIRCHLPNILQSYTNICFVLPPDDEEQLIDALRQFKQATLLKVAAADILGALPVMKVSDHLTYLAEAIIEVVVNLAWKQVSSRFGVPEHLQNDEKRIFSYWLWKTRWY</sequence>
<dbReference type="GO" id="GO:0016874">
    <property type="term" value="F:ligase activity"/>
    <property type="evidence" value="ECO:0007669"/>
    <property type="project" value="UniProtKB-KW"/>
</dbReference>
<dbReference type="AlphaFoldDB" id="A0A2X1PL71"/>
<dbReference type="PANTHER" id="PTHR30621">
    <property type="entry name" value="GLUTAMINE SYNTHETASE ADENYLYLTRANSFERASE"/>
    <property type="match status" value="1"/>
</dbReference>
<dbReference type="GO" id="GO:0000820">
    <property type="term" value="P:regulation of glutamine family amino acid metabolic process"/>
    <property type="evidence" value="ECO:0007669"/>
    <property type="project" value="TreeGrafter"/>
</dbReference>
<reference evidence="2 3" key="1">
    <citation type="submission" date="2018-06" db="EMBL/GenBank/DDBJ databases">
        <authorList>
            <consortium name="Pathogen Informatics"/>
            <person name="Doyle S."/>
        </authorList>
    </citation>
    <scope>NUCLEOTIDE SEQUENCE [LARGE SCALE GENOMIC DNA]</scope>
    <source>
        <strain evidence="2 3">NCTC11872</strain>
    </source>
</reference>
<dbReference type="Proteomes" id="UP000249936">
    <property type="component" value="Unassembled WGS sequence"/>
</dbReference>